<dbReference type="EMBL" id="CATNWA010020292">
    <property type="protein sequence ID" value="CAI9617640.1"/>
    <property type="molecule type" value="Genomic_DNA"/>
</dbReference>
<comment type="caution">
    <text evidence="1">The sequence shown here is derived from an EMBL/GenBank/DDBJ whole genome shotgun (WGS) entry which is preliminary data.</text>
</comment>
<feature type="non-terminal residue" evidence="1">
    <location>
        <position position="49"/>
    </location>
</feature>
<sequence>MHPSYLQIRHIVWRHCTCSVWCVLLKRFLFFGRVHVISTGPISTVQRSG</sequence>
<protein>
    <submittedName>
        <fullName evidence="1">Uncharacterized protein</fullName>
    </submittedName>
</protein>
<name>A0ABN9HBB2_9NEOB</name>
<accession>A0ABN9HBB2</accession>
<organism evidence="1 2">
    <name type="scientific">Staurois parvus</name>
    <dbReference type="NCBI Taxonomy" id="386267"/>
    <lineage>
        <taxon>Eukaryota</taxon>
        <taxon>Metazoa</taxon>
        <taxon>Chordata</taxon>
        <taxon>Craniata</taxon>
        <taxon>Vertebrata</taxon>
        <taxon>Euteleostomi</taxon>
        <taxon>Amphibia</taxon>
        <taxon>Batrachia</taxon>
        <taxon>Anura</taxon>
        <taxon>Neobatrachia</taxon>
        <taxon>Ranoidea</taxon>
        <taxon>Ranidae</taxon>
        <taxon>Staurois</taxon>
    </lineage>
</organism>
<dbReference type="Proteomes" id="UP001162483">
    <property type="component" value="Unassembled WGS sequence"/>
</dbReference>
<keyword evidence="2" id="KW-1185">Reference proteome</keyword>
<proteinExistence type="predicted"/>
<evidence type="ECO:0000313" key="1">
    <source>
        <dbReference type="EMBL" id="CAI9617640.1"/>
    </source>
</evidence>
<gene>
    <name evidence="1" type="ORF">SPARVUS_LOCUS15576967</name>
</gene>
<reference evidence="1" key="1">
    <citation type="submission" date="2023-05" db="EMBL/GenBank/DDBJ databases">
        <authorList>
            <person name="Stuckert A."/>
        </authorList>
    </citation>
    <scope>NUCLEOTIDE SEQUENCE</scope>
</reference>
<evidence type="ECO:0000313" key="2">
    <source>
        <dbReference type="Proteomes" id="UP001162483"/>
    </source>
</evidence>